<evidence type="ECO:0000313" key="3">
    <source>
        <dbReference type="Proteomes" id="UP000078541"/>
    </source>
</evidence>
<keyword evidence="1" id="KW-0472">Membrane</keyword>
<dbReference type="Proteomes" id="UP000078541">
    <property type="component" value="Unassembled WGS sequence"/>
</dbReference>
<name>A0A195EZR7_9HYME</name>
<sequence>YGSCSPFSMGEFKTVKRLGMLDERMSIIGSYLWIQLIMFNCLASRSRTYCEERKTRETKRPWWLAPRR</sequence>
<accession>A0A195EZR7</accession>
<dbReference type="AlphaFoldDB" id="A0A195EZR7"/>
<reference evidence="2 3" key="1">
    <citation type="submission" date="2016-03" db="EMBL/GenBank/DDBJ databases">
        <title>Trachymyrmex septentrionalis WGS genome.</title>
        <authorList>
            <person name="Nygaard S."/>
            <person name="Hu H."/>
            <person name="Boomsma J."/>
            <person name="Zhang G."/>
        </authorList>
    </citation>
    <scope>NUCLEOTIDE SEQUENCE [LARGE SCALE GENOMIC DNA]</scope>
    <source>
        <strain evidence="2">Tsep2-gDNA-1</strain>
        <tissue evidence="2">Whole body</tissue>
    </source>
</reference>
<feature type="non-terminal residue" evidence="2">
    <location>
        <position position="1"/>
    </location>
</feature>
<protein>
    <submittedName>
        <fullName evidence="2">Uncharacterized protein</fullName>
    </submittedName>
</protein>
<proteinExistence type="predicted"/>
<dbReference type="EMBL" id="KQ981891">
    <property type="protein sequence ID" value="KYN33800.1"/>
    <property type="molecule type" value="Genomic_DNA"/>
</dbReference>
<evidence type="ECO:0000313" key="2">
    <source>
        <dbReference type="EMBL" id="KYN33800.1"/>
    </source>
</evidence>
<keyword evidence="1" id="KW-1133">Transmembrane helix</keyword>
<gene>
    <name evidence="2" type="ORF">ALC56_11876</name>
</gene>
<keyword evidence="1" id="KW-0812">Transmembrane</keyword>
<organism evidence="2 3">
    <name type="scientific">Trachymyrmex septentrionalis</name>
    <dbReference type="NCBI Taxonomy" id="34720"/>
    <lineage>
        <taxon>Eukaryota</taxon>
        <taxon>Metazoa</taxon>
        <taxon>Ecdysozoa</taxon>
        <taxon>Arthropoda</taxon>
        <taxon>Hexapoda</taxon>
        <taxon>Insecta</taxon>
        <taxon>Pterygota</taxon>
        <taxon>Neoptera</taxon>
        <taxon>Endopterygota</taxon>
        <taxon>Hymenoptera</taxon>
        <taxon>Apocrita</taxon>
        <taxon>Aculeata</taxon>
        <taxon>Formicoidea</taxon>
        <taxon>Formicidae</taxon>
        <taxon>Myrmicinae</taxon>
        <taxon>Trachymyrmex</taxon>
    </lineage>
</organism>
<evidence type="ECO:0000256" key="1">
    <source>
        <dbReference type="SAM" id="Phobius"/>
    </source>
</evidence>
<feature type="transmembrane region" description="Helical" evidence="1">
    <location>
        <begin position="25"/>
        <end position="43"/>
    </location>
</feature>
<keyword evidence="3" id="KW-1185">Reference proteome</keyword>